<evidence type="ECO:0000313" key="3">
    <source>
        <dbReference type="Proteomes" id="UP001309876"/>
    </source>
</evidence>
<name>A0AAN7T2L5_9EURO</name>
<dbReference type="Proteomes" id="UP001309876">
    <property type="component" value="Unassembled WGS sequence"/>
</dbReference>
<evidence type="ECO:0000313" key="2">
    <source>
        <dbReference type="EMBL" id="KAK5088447.1"/>
    </source>
</evidence>
<feature type="compositionally biased region" description="Basic and acidic residues" evidence="1">
    <location>
        <begin position="46"/>
        <end position="71"/>
    </location>
</feature>
<evidence type="ECO:0000256" key="1">
    <source>
        <dbReference type="SAM" id="MobiDB-lite"/>
    </source>
</evidence>
<sequence>MPPKKASGAAQAAKAVNKKKQAEDKQVPSRAKQEQKDDVVMEDETTNPKDEAVKEDQKEEAPAKEKAETGQKRKTPPTSGGSKPPKKEQRQGSRVSSRTAGAGAGKDATSKQIVNFLLSKDSLPYCYPSDELEAANSGKFKKCYSLTPPSLFTPFEHLVTAHLISKPLSHTLGMRSARTLLNDPYSFSTPGKMRAAGEKKIWDALEEARTQHRQKTASYLYDMAVQYADPNNKDDTNNMGDSDEMLELATRANDGGSRATIEYIKSTVKGMGDTGAQIFCRRVQACEGWGEAIWPYADPRSIDALRELGVKVADAENLQEMIESDVDWDNVGDMGLLEEKKGVDDKDYEVQVAVELVTVLERAIGCVLEGKVDQLRSAAAGFGK</sequence>
<protein>
    <submittedName>
        <fullName evidence="2">Uncharacterized protein</fullName>
    </submittedName>
</protein>
<keyword evidence="3" id="KW-1185">Reference proteome</keyword>
<proteinExistence type="predicted"/>
<feature type="region of interest" description="Disordered" evidence="1">
    <location>
        <begin position="1"/>
        <end position="107"/>
    </location>
</feature>
<dbReference type="EMBL" id="JAVRRJ010000002">
    <property type="protein sequence ID" value="KAK5088447.1"/>
    <property type="molecule type" value="Genomic_DNA"/>
</dbReference>
<dbReference type="AlphaFoldDB" id="A0AAN7T2L5"/>
<feature type="compositionally biased region" description="Low complexity" evidence="1">
    <location>
        <begin position="1"/>
        <end position="15"/>
    </location>
</feature>
<gene>
    <name evidence="2" type="ORF">LTR05_002665</name>
</gene>
<feature type="compositionally biased region" description="Basic and acidic residues" evidence="1">
    <location>
        <begin position="20"/>
        <end position="39"/>
    </location>
</feature>
<accession>A0AAN7T2L5</accession>
<comment type="caution">
    <text evidence="2">The sequence shown here is derived from an EMBL/GenBank/DDBJ whole genome shotgun (WGS) entry which is preliminary data.</text>
</comment>
<reference evidence="2 3" key="1">
    <citation type="submission" date="2023-08" db="EMBL/GenBank/DDBJ databases">
        <title>Black Yeasts Isolated from many extreme environments.</title>
        <authorList>
            <person name="Coleine C."/>
            <person name="Stajich J.E."/>
            <person name="Selbmann L."/>
        </authorList>
    </citation>
    <scope>NUCLEOTIDE SEQUENCE [LARGE SCALE GENOMIC DNA]</scope>
    <source>
        <strain evidence="2 3">CCFEE 5910</strain>
    </source>
</reference>
<organism evidence="2 3">
    <name type="scientific">Lithohypha guttulata</name>
    <dbReference type="NCBI Taxonomy" id="1690604"/>
    <lineage>
        <taxon>Eukaryota</taxon>
        <taxon>Fungi</taxon>
        <taxon>Dikarya</taxon>
        <taxon>Ascomycota</taxon>
        <taxon>Pezizomycotina</taxon>
        <taxon>Eurotiomycetes</taxon>
        <taxon>Chaetothyriomycetidae</taxon>
        <taxon>Chaetothyriales</taxon>
        <taxon>Trichomeriaceae</taxon>
        <taxon>Lithohypha</taxon>
    </lineage>
</organism>